<organism evidence="1 2">
    <name type="scientific">Terrimonas rubra</name>
    <dbReference type="NCBI Taxonomy" id="1035890"/>
    <lineage>
        <taxon>Bacteria</taxon>
        <taxon>Pseudomonadati</taxon>
        <taxon>Bacteroidota</taxon>
        <taxon>Chitinophagia</taxon>
        <taxon>Chitinophagales</taxon>
        <taxon>Chitinophagaceae</taxon>
        <taxon>Terrimonas</taxon>
    </lineage>
</organism>
<dbReference type="PROSITE" id="PS51257">
    <property type="entry name" value="PROKAR_LIPOPROTEIN"/>
    <property type="match status" value="1"/>
</dbReference>
<dbReference type="Gene3D" id="2.80.10.50">
    <property type="match status" value="1"/>
</dbReference>
<protein>
    <submittedName>
        <fullName evidence="1">DUF5008 domain-containing protein</fullName>
    </submittedName>
</protein>
<dbReference type="Pfam" id="PF17164">
    <property type="entry name" value="DUF5122"/>
    <property type="match status" value="4"/>
</dbReference>
<evidence type="ECO:0000313" key="2">
    <source>
        <dbReference type="Proteomes" id="UP001597511"/>
    </source>
</evidence>
<evidence type="ECO:0000313" key="1">
    <source>
        <dbReference type="EMBL" id="MFD2921694.1"/>
    </source>
</evidence>
<dbReference type="Proteomes" id="UP001597511">
    <property type="component" value="Unassembled WGS sequence"/>
</dbReference>
<reference evidence="2" key="1">
    <citation type="journal article" date="2019" name="Int. J. Syst. Evol. Microbiol.">
        <title>The Global Catalogue of Microorganisms (GCM) 10K type strain sequencing project: providing services to taxonomists for standard genome sequencing and annotation.</title>
        <authorList>
            <consortium name="The Broad Institute Genomics Platform"/>
            <consortium name="The Broad Institute Genome Sequencing Center for Infectious Disease"/>
            <person name="Wu L."/>
            <person name="Ma J."/>
        </authorList>
    </citation>
    <scope>NUCLEOTIDE SEQUENCE [LARGE SCALE GENOMIC DNA]</scope>
    <source>
        <strain evidence="2">KCTC 23299</strain>
    </source>
</reference>
<keyword evidence="2" id="KW-1185">Reference proteome</keyword>
<gene>
    <name evidence="1" type="ORF">ACFS6H_18385</name>
</gene>
<comment type="caution">
    <text evidence="1">The sequence shown here is derived from an EMBL/GenBank/DDBJ whole genome shotgun (WGS) entry which is preliminary data.</text>
</comment>
<dbReference type="EMBL" id="JBHUOZ010000003">
    <property type="protein sequence ID" value="MFD2921694.1"/>
    <property type="molecule type" value="Genomic_DNA"/>
</dbReference>
<dbReference type="InterPro" id="IPR013431">
    <property type="entry name" value="Delta_60_rpt"/>
</dbReference>
<sequence>MKRINRYSAGLLTFLAVAGLLMACSKDIEKTSVYPPSSFEDIKFLSGLPSPSRGGEGSIVAVKVRGLKGKEGNFKFYVGELEAQVISVADSLVTFKVPTDAITSTLYIKYQDKYFFGPDFIVRGKLLIDPAFNGYTGALTGSSTGIITDILPDGNDYILAGLFDNYGNAATAAKPIINLVKISNTGTYKDAVTRGTSSGFLNSITKLSSGTASYLVSGSFSEYNTRKGMNGITTLLSTMALDSVSIDVVNPEPVLRPQDSKDTVARFNGGVLGTVLKTFVTSTGQYIAVGNFSNYVSYFYERSTRDNKLIDIRNISGLVRMNADGTLDSTFNYDLVLHRGKPAANGSISGTVQIPGNRIVIVGSFTTYNGTAASRIACVNESDGSLNNAFNTGSGADGVVTGVTYNETAGKLVVVGEFRNFNGRPANGIVVLNTDGSFDNTFNLRNLEGGRISFGGRLNDGRYIITGSFKRYAGKGRPGIAVLNPDGSLAVGYNNMGAFEGAVIKMYETRSSSDNVGVVLVGQFSRFDNTSVRSIVFLELQP</sequence>
<dbReference type="RefSeq" id="WP_386102502.1">
    <property type="nucleotide sequence ID" value="NZ_JBHUOZ010000003.1"/>
</dbReference>
<name>A0ABW6A8I1_9BACT</name>
<accession>A0ABW6A8I1</accession>
<proteinExistence type="predicted"/>